<keyword evidence="5" id="KW-0496">Mitochondrion</keyword>
<dbReference type="RefSeq" id="XP_002430409.1">
    <property type="nucleotide sequence ID" value="XM_002430364.1"/>
</dbReference>
<evidence type="ECO:0000256" key="1">
    <source>
        <dbReference type="ARBA" id="ARBA00004173"/>
    </source>
</evidence>
<sequence>MSDKELMEFKNLPLKPKILEKDNVKSIDRALGNHLILILNDKIGKKNQWMLPFGIRKNSETLRETAERVLNEKFGDKLQVLFLGNAPCGFYKYKYPKRIGNDALGAKIFFFKAVHISGNVESGKSGTLDYQWATREEMKKLLGPKKYRNRISRFLIDENDSN</sequence>
<keyword evidence="3" id="KW-0809">Transit peptide</keyword>
<dbReference type="Proteomes" id="UP000009046">
    <property type="component" value="Unassembled WGS sequence"/>
</dbReference>
<dbReference type="Gene3D" id="3.90.79.10">
    <property type="entry name" value="Nucleoside Triphosphate Pyrophosphohydrolase"/>
    <property type="match status" value="1"/>
</dbReference>
<dbReference type="VEuPathDB" id="VectorBase:PHUM477230"/>
<dbReference type="EMBL" id="DS235818">
    <property type="protein sequence ID" value="EEB17671.1"/>
    <property type="molecule type" value="Genomic_DNA"/>
</dbReference>
<proteinExistence type="inferred from homology"/>
<evidence type="ECO:0000313" key="10">
    <source>
        <dbReference type="EnsemblMetazoa" id="PHUM477230-PA"/>
    </source>
</evidence>
<organism>
    <name type="scientific">Pediculus humanus subsp. corporis</name>
    <name type="common">Body louse</name>
    <dbReference type="NCBI Taxonomy" id="121224"/>
    <lineage>
        <taxon>Eukaryota</taxon>
        <taxon>Metazoa</taxon>
        <taxon>Ecdysozoa</taxon>
        <taxon>Arthropoda</taxon>
        <taxon>Hexapoda</taxon>
        <taxon>Insecta</taxon>
        <taxon>Pterygota</taxon>
        <taxon>Neoptera</taxon>
        <taxon>Paraneoptera</taxon>
        <taxon>Psocodea</taxon>
        <taxon>Troctomorpha</taxon>
        <taxon>Phthiraptera</taxon>
        <taxon>Anoplura</taxon>
        <taxon>Pediculidae</taxon>
        <taxon>Pediculus</taxon>
    </lineage>
</organism>
<dbReference type="eggNOG" id="KOG4548">
    <property type="taxonomic scope" value="Eukaryota"/>
</dbReference>
<dbReference type="GO" id="GO:0005762">
    <property type="term" value="C:mitochondrial large ribosomal subunit"/>
    <property type="evidence" value="ECO:0007669"/>
    <property type="project" value="TreeGrafter"/>
</dbReference>
<evidence type="ECO:0000313" key="11">
    <source>
        <dbReference type="Proteomes" id="UP000009046"/>
    </source>
</evidence>
<dbReference type="GeneID" id="8239406"/>
<keyword evidence="11" id="KW-1185">Reference proteome</keyword>
<dbReference type="InterPro" id="IPR040008">
    <property type="entry name" value="Ribosomal_mL46"/>
</dbReference>
<evidence type="ECO:0000256" key="2">
    <source>
        <dbReference type="ARBA" id="ARBA00009070"/>
    </source>
</evidence>
<keyword evidence="4 9" id="KW-0689">Ribosomal protein</keyword>
<evidence type="ECO:0000313" key="9">
    <source>
        <dbReference type="EMBL" id="EEB17671.1"/>
    </source>
</evidence>
<reference evidence="10" key="3">
    <citation type="submission" date="2021-02" db="UniProtKB">
        <authorList>
            <consortium name="EnsemblMetazoa"/>
        </authorList>
    </citation>
    <scope>IDENTIFICATION</scope>
    <source>
        <strain evidence="10">USDA</strain>
    </source>
</reference>
<protein>
    <recommendedName>
        <fullName evidence="7">Large ribosomal subunit protein mL46</fullName>
    </recommendedName>
    <alternativeName>
        <fullName evidence="8">39S ribosomal protein L46, mitochondrial</fullName>
    </alternativeName>
</protein>
<dbReference type="PANTHER" id="PTHR13124">
    <property type="entry name" value="39S RIBOSOMAL PROTEIN L46, MITOCHONDRIAL PRECURSOR-RELATED"/>
    <property type="match status" value="1"/>
</dbReference>
<evidence type="ECO:0000256" key="7">
    <source>
        <dbReference type="ARBA" id="ARBA00035190"/>
    </source>
</evidence>
<name>E0VWB5_PEDHC</name>
<comment type="subcellular location">
    <subcellularLocation>
        <location evidence="1">Mitochondrion</location>
    </subcellularLocation>
</comment>
<evidence type="ECO:0000256" key="6">
    <source>
        <dbReference type="ARBA" id="ARBA00023274"/>
    </source>
</evidence>
<keyword evidence="6" id="KW-0687">Ribonucleoprotein</keyword>
<dbReference type="InterPro" id="IPR015797">
    <property type="entry name" value="NUDIX_hydrolase-like_dom_sf"/>
</dbReference>
<dbReference type="GO" id="GO:0003735">
    <property type="term" value="F:structural constituent of ribosome"/>
    <property type="evidence" value="ECO:0007669"/>
    <property type="project" value="InterPro"/>
</dbReference>
<reference evidence="9" key="1">
    <citation type="submission" date="2007-04" db="EMBL/GenBank/DDBJ databases">
        <title>Annotation of Pediculus humanus corporis strain USDA.</title>
        <authorList>
            <person name="Kirkness E."/>
            <person name="Hannick L."/>
            <person name="Hass B."/>
            <person name="Bruggner R."/>
            <person name="Lawson D."/>
            <person name="Bidwell S."/>
            <person name="Joardar V."/>
            <person name="Caler E."/>
            <person name="Walenz B."/>
            <person name="Inman J."/>
            <person name="Schobel S."/>
            <person name="Galinsky K."/>
            <person name="Amedeo P."/>
            <person name="Strausberg R."/>
        </authorList>
    </citation>
    <scope>NUCLEOTIDE SEQUENCE</scope>
    <source>
        <strain evidence="9">USDA</strain>
    </source>
</reference>
<dbReference type="STRING" id="121224.E0VWB5"/>
<dbReference type="HOGENOM" id="CLU_1637452_0_0_1"/>
<gene>
    <name evidence="10" type="primary">8239406</name>
    <name evidence="9" type="ORF">Phum_PHUM477230</name>
</gene>
<evidence type="ECO:0000256" key="4">
    <source>
        <dbReference type="ARBA" id="ARBA00022980"/>
    </source>
</evidence>
<evidence type="ECO:0000256" key="8">
    <source>
        <dbReference type="ARBA" id="ARBA00035534"/>
    </source>
</evidence>
<reference evidence="9" key="2">
    <citation type="submission" date="2007-04" db="EMBL/GenBank/DDBJ databases">
        <title>The genome of the human body louse.</title>
        <authorList>
            <consortium name="The Human Body Louse Genome Consortium"/>
            <person name="Kirkness E."/>
            <person name="Walenz B."/>
            <person name="Hass B."/>
            <person name="Bruggner R."/>
            <person name="Strausberg R."/>
        </authorList>
    </citation>
    <scope>NUCLEOTIDE SEQUENCE</scope>
    <source>
        <strain evidence="9">USDA</strain>
    </source>
</reference>
<dbReference type="KEGG" id="phu:Phum_PHUM477230"/>
<dbReference type="OrthoDB" id="194611at2759"/>
<dbReference type="PANTHER" id="PTHR13124:SF12">
    <property type="entry name" value="LARGE RIBOSOMAL SUBUNIT PROTEIN ML46"/>
    <property type="match status" value="1"/>
</dbReference>
<dbReference type="InterPro" id="IPR033650">
    <property type="entry name" value="Ribosomal_mL46_NUDIX"/>
</dbReference>
<comment type="similarity">
    <text evidence="2">Belongs to the mitochondrion-specific ribosomal protein mL46 family.</text>
</comment>
<dbReference type="GO" id="GO:0005743">
    <property type="term" value="C:mitochondrial inner membrane"/>
    <property type="evidence" value="ECO:0007669"/>
    <property type="project" value="UniProtKB-ARBA"/>
</dbReference>
<dbReference type="CDD" id="cd04661">
    <property type="entry name" value="NUDIX_MRP_L46"/>
    <property type="match status" value="1"/>
</dbReference>
<dbReference type="FunFam" id="3.90.79.10:FF:000018">
    <property type="entry name" value="39S ribosomal protein L46, mitochondrial"/>
    <property type="match status" value="1"/>
</dbReference>
<dbReference type="AlphaFoldDB" id="E0VWB5"/>
<dbReference type="FunCoup" id="E0VWB5">
    <property type="interactions" value="321"/>
</dbReference>
<accession>E0VWB5</accession>
<dbReference type="EMBL" id="AAZO01005783">
    <property type="status" value="NOT_ANNOTATED_CDS"/>
    <property type="molecule type" value="Genomic_DNA"/>
</dbReference>
<dbReference type="OMA" id="QWATREE"/>
<dbReference type="EnsemblMetazoa" id="PHUM477230-RA">
    <property type="protein sequence ID" value="PHUM477230-PA"/>
    <property type="gene ID" value="PHUM477230"/>
</dbReference>
<evidence type="ECO:0000256" key="3">
    <source>
        <dbReference type="ARBA" id="ARBA00022946"/>
    </source>
</evidence>
<dbReference type="CTD" id="8239406"/>
<dbReference type="SUPFAM" id="SSF55811">
    <property type="entry name" value="Nudix"/>
    <property type="match status" value="1"/>
</dbReference>
<evidence type="ECO:0000256" key="5">
    <source>
        <dbReference type="ARBA" id="ARBA00023128"/>
    </source>
</evidence>
<dbReference type="InParanoid" id="E0VWB5"/>